<evidence type="ECO:0000313" key="1">
    <source>
        <dbReference type="EMBL" id="CCO25015.1"/>
    </source>
</evidence>
<keyword evidence="2" id="KW-1185">Reference proteome</keyword>
<reference evidence="1 2" key="1">
    <citation type="submission" date="2012-10" db="EMBL/GenBank/DDBJ databases">
        <authorList>
            <person name="Genoscope - CEA"/>
        </authorList>
    </citation>
    <scope>NUCLEOTIDE SEQUENCE [LARGE SCALE GENOMIC DNA]</scope>
    <source>
        <strain evidence="2">AM13 / DSM 14728</strain>
    </source>
</reference>
<dbReference type="PATRIC" id="fig|1121451.3.peg.2960"/>
<sequence length="76" mass="8252">MIVSAFLSEAVAWIGAAGDGERCDSCGKIDVLESFWVKAGFDGQKVTRKARLCTHCMAKARSALHGFNYELKVGLE</sequence>
<dbReference type="OrthoDB" id="5459497at2"/>
<dbReference type="eggNOG" id="ENOG5031WET">
    <property type="taxonomic scope" value="Bacteria"/>
</dbReference>
<dbReference type="HOGENOM" id="CLU_2681644_0_0_7"/>
<gene>
    <name evidence="1" type="ORF">DESAM_22748</name>
</gene>
<dbReference type="EMBL" id="FO203522">
    <property type="protein sequence ID" value="CCO25015.1"/>
    <property type="molecule type" value="Genomic_DNA"/>
</dbReference>
<protein>
    <submittedName>
        <fullName evidence="1">Uncharacterized protein</fullName>
    </submittedName>
</protein>
<dbReference type="Proteomes" id="UP000010808">
    <property type="component" value="Chromosome"/>
</dbReference>
<organism evidence="1 2">
    <name type="scientific">Maridesulfovibrio hydrothermalis AM13 = DSM 14728</name>
    <dbReference type="NCBI Taxonomy" id="1121451"/>
    <lineage>
        <taxon>Bacteria</taxon>
        <taxon>Pseudomonadati</taxon>
        <taxon>Thermodesulfobacteriota</taxon>
        <taxon>Desulfovibrionia</taxon>
        <taxon>Desulfovibrionales</taxon>
        <taxon>Desulfovibrionaceae</taxon>
        <taxon>Maridesulfovibrio</taxon>
    </lineage>
</organism>
<dbReference type="RefSeq" id="WP_015337613.1">
    <property type="nucleotide sequence ID" value="NC_020055.1"/>
</dbReference>
<accession>L0RFP4</accession>
<dbReference type="KEGG" id="dhy:DESAM_22748"/>
<evidence type="ECO:0000313" key="2">
    <source>
        <dbReference type="Proteomes" id="UP000010808"/>
    </source>
</evidence>
<dbReference type="AlphaFoldDB" id="L0RFP4"/>
<dbReference type="STRING" id="1121451.DESAM_22748"/>
<name>L0RFP4_9BACT</name>
<proteinExistence type="predicted"/>